<evidence type="ECO:0000259" key="2">
    <source>
        <dbReference type="PROSITE" id="PS50086"/>
    </source>
</evidence>
<dbReference type="Gene3D" id="1.10.472.80">
    <property type="entry name" value="Ypt/Rab-GAP domain of gyp1p, domain 3"/>
    <property type="match status" value="1"/>
</dbReference>
<evidence type="ECO:0000256" key="1">
    <source>
        <dbReference type="ARBA" id="ARBA00022468"/>
    </source>
</evidence>
<dbReference type="EMBL" id="KV440971">
    <property type="protein sequence ID" value="OAD80501.1"/>
    <property type="molecule type" value="Genomic_DNA"/>
</dbReference>
<organism evidence="3 4">
    <name type="scientific">Phycomyces blakesleeanus (strain ATCC 8743b / DSM 1359 / FGSC 10004 / NBRC 33097 / NRRL 1555)</name>
    <dbReference type="NCBI Taxonomy" id="763407"/>
    <lineage>
        <taxon>Eukaryota</taxon>
        <taxon>Fungi</taxon>
        <taxon>Fungi incertae sedis</taxon>
        <taxon>Mucoromycota</taxon>
        <taxon>Mucoromycotina</taxon>
        <taxon>Mucoromycetes</taxon>
        <taxon>Mucorales</taxon>
        <taxon>Phycomycetaceae</taxon>
        <taxon>Phycomyces</taxon>
    </lineage>
</organism>
<feature type="non-terminal residue" evidence="3">
    <location>
        <position position="1"/>
    </location>
</feature>
<keyword evidence="4" id="KW-1185">Reference proteome</keyword>
<dbReference type="FunFam" id="1.10.8.270:FF:000001">
    <property type="entry name" value="TBC1 domain family member 1"/>
    <property type="match status" value="1"/>
</dbReference>
<sequence length="188" mass="21168">VLEEVSGHENQIQKDLNRTYPNEGLFKTEEGKESLFRVLKAYSIYDRELGYCQGMNFIAGCLLLHLKEDDAFCALVTLLSHRLNSPGLRTLFLPSMKGLQELLQELNKHMAIEFPCIHSHLEKEGIVPSMYATQWFMSLFGSCGPLCLAQDTIDILLIDGPHMLLFCALAVLKANESAILEMSFDTLV</sequence>
<proteinExistence type="predicted"/>
<dbReference type="InParanoid" id="A0A167QZ60"/>
<dbReference type="SMART" id="SM00164">
    <property type="entry name" value="TBC"/>
    <property type="match status" value="1"/>
</dbReference>
<dbReference type="GeneID" id="29004678"/>
<accession>A0A167QZ60</accession>
<dbReference type="GO" id="GO:0031267">
    <property type="term" value="F:small GTPase binding"/>
    <property type="evidence" value="ECO:0007669"/>
    <property type="project" value="TreeGrafter"/>
</dbReference>
<dbReference type="PROSITE" id="PS50086">
    <property type="entry name" value="TBC_RABGAP"/>
    <property type="match status" value="1"/>
</dbReference>
<dbReference type="InterPro" id="IPR050302">
    <property type="entry name" value="Rab_GAP_TBC_domain"/>
</dbReference>
<dbReference type="SUPFAM" id="SSF47923">
    <property type="entry name" value="Ypt/Rab-GAP domain of gyp1p"/>
    <property type="match status" value="2"/>
</dbReference>
<name>A0A167QZ60_PHYB8</name>
<dbReference type="Proteomes" id="UP000077315">
    <property type="component" value="Unassembled WGS sequence"/>
</dbReference>
<dbReference type="PANTHER" id="PTHR47219">
    <property type="entry name" value="RAB GTPASE-ACTIVATING PROTEIN 1-LIKE"/>
    <property type="match status" value="1"/>
</dbReference>
<dbReference type="Gene3D" id="1.10.8.270">
    <property type="entry name" value="putative rabgap domain of human tbc1 domain family member 14 like domains"/>
    <property type="match status" value="1"/>
</dbReference>
<feature type="domain" description="Rab-GAP TBC" evidence="2">
    <location>
        <begin position="1"/>
        <end position="160"/>
    </location>
</feature>
<dbReference type="RefSeq" id="XP_018298541.1">
    <property type="nucleotide sequence ID" value="XM_018443773.1"/>
</dbReference>
<dbReference type="InterPro" id="IPR035969">
    <property type="entry name" value="Rab-GAP_TBC_sf"/>
</dbReference>
<dbReference type="InterPro" id="IPR000195">
    <property type="entry name" value="Rab-GAP-TBC_dom"/>
</dbReference>
<reference evidence="4" key="1">
    <citation type="submission" date="2015-06" db="EMBL/GenBank/DDBJ databases">
        <title>Expansion of signal transduction pathways in fungi by whole-genome duplication.</title>
        <authorList>
            <consortium name="DOE Joint Genome Institute"/>
            <person name="Corrochano L.M."/>
            <person name="Kuo A."/>
            <person name="Marcet-Houben M."/>
            <person name="Polaino S."/>
            <person name="Salamov A."/>
            <person name="Villalobos J.M."/>
            <person name="Alvarez M.I."/>
            <person name="Avalos J."/>
            <person name="Benito E.P."/>
            <person name="Benoit I."/>
            <person name="Burger G."/>
            <person name="Camino L.P."/>
            <person name="Canovas D."/>
            <person name="Cerda-Olmedo E."/>
            <person name="Cheng J.-F."/>
            <person name="Dominguez A."/>
            <person name="Elias M."/>
            <person name="Eslava A.P."/>
            <person name="Glaser F."/>
            <person name="Grimwood J."/>
            <person name="Gutierrez G."/>
            <person name="Heitman J."/>
            <person name="Henrissat B."/>
            <person name="Iturriaga E.A."/>
            <person name="Lang B.F."/>
            <person name="Lavin J.L."/>
            <person name="Lee S."/>
            <person name="Li W."/>
            <person name="Lindquist E."/>
            <person name="Lopez-Garcia S."/>
            <person name="Luque E.M."/>
            <person name="Marcos A.T."/>
            <person name="Martin J."/>
            <person name="McCluskey K."/>
            <person name="Medina H.R."/>
            <person name="Miralles-Duran A."/>
            <person name="Miyazaki A."/>
            <person name="Munoz-Torres E."/>
            <person name="Oguiza J.A."/>
            <person name="Ohm R."/>
            <person name="Olmedo M."/>
            <person name="Orejas M."/>
            <person name="Ortiz-Castellanos L."/>
            <person name="Pisabarro A.G."/>
            <person name="Rodriguez-Romero J."/>
            <person name="Ruiz-Herrera J."/>
            <person name="Ruiz-Vazquez R."/>
            <person name="Sanz C."/>
            <person name="Schackwitz W."/>
            <person name="Schmutz J."/>
            <person name="Shahriari M."/>
            <person name="Shelest E."/>
            <person name="Silva-Franco F."/>
            <person name="Soanes D."/>
            <person name="Syed K."/>
            <person name="Tagua V.G."/>
            <person name="Talbot N.J."/>
            <person name="Thon M."/>
            <person name="De vries R.P."/>
            <person name="Wiebenga A."/>
            <person name="Yadav J.S."/>
            <person name="Braun E.L."/>
            <person name="Baker S."/>
            <person name="Garre V."/>
            <person name="Horwitz B."/>
            <person name="Torres-Martinez S."/>
            <person name="Idnurm A."/>
            <person name="Herrera-Estrella A."/>
            <person name="Gabaldon T."/>
            <person name="Grigoriev I.V."/>
        </authorList>
    </citation>
    <scope>NUCLEOTIDE SEQUENCE [LARGE SCALE GENOMIC DNA]</scope>
    <source>
        <strain evidence="4">NRRL 1555(-)</strain>
    </source>
</reference>
<dbReference type="VEuPathDB" id="FungiDB:PHYBLDRAFT_91840"/>
<dbReference type="OrthoDB" id="294251at2759"/>
<dbReference type="AlphaFoldDB" id="A0A167QZ60"/>
<evidence type="ECO:0000313" key="3">
    <source>
        <dbReference type="EMBL" id="OAD80501.1"/>
    </source>
</evidence>
<evidence type="ECO:0000313" key="4">
    <source>
        <dbReference type="Proteomes" id="UP000077315"/>
    </source>
</evidence>
<dbReference type="Pfam" id="PF00566">
    <property type="entry name" value="RabGAP-TBC"/>
    <property type="match status" value="1"/>
</dbReference>
<gene>
    <name evidence="3" type="ORF">PHYBLDRAFT_91840</name>
</gene>
<feature type="non-terminal residue" evidence="3">
    <location>
        <position position="188"/>
    </location>
</feature>
<protein>
    <recommendedName>
        <fullName evidence="2">Rab-GAP TBC domain-containing protein</fullName>
    </recommendedName>
</protein>
<dbReference type="STRING" id="763407.A0A167QZ60"/>
<dbReference type="PANTHER" id="PTHR47219:SF9">
    <property type="entry name" value="GTPASE ACTIVATING PROTEIN AND CENTROSOME-ASSOCIATED, ISOFORM B"/>
    <property type="match status" value="1"/>
</dbReference>
<dbReference type="GO" id="GO:0005096">
    <property type="term" value="F:GTPase activator activity"/>
    <property type="evidence" value="ECO:0007669"/>
    <property type="project" value="UniProtKB-KW"/>
</dbReference>
<keyword evidence="1" id="KW-0343">GTPase activation</keyword>